<name>A0A819GVC6_9BILA</name>
<dbReference type="AlphaFoldDB" id="A0A819GVC6"/>
<dbReference type="PANTHER" id="PTHR45527:SF1">
    <property type="entry name" value="FATTY ACID SYNTHASE"/>
    <property type="match status" value="1"/>
</dbReference>
<reference evidence="1" key="1">
    <citation type="submission" date="2021-02" db="EMBL/GenBank/DDBJ databases">
        <authorList>
            <person name="Nowell W R."/>
        </authorList>
    </citation>
    <scope>NUCLEOTIDE SEQUENCE</scope>
</reference>
<evidence type="ECO:0008006" key="3">
    <source>
        <dbReference type="Google" id="ProtNLM"/>
    </source>
</evidence>
<dbReference type="EMBL" id="CAJOBD010002528">
    <property type="protein sequence ID" value="CAF3888608.1"/>
    <property type="molecule type" value="Genomic_DNA"/>
</dbReference>
<evidence type="ECO:0000313" key="1">
    <source>
        <dbReference type="EMBL" id="CAF3888608.1"/>
    </source>
</evidence>
<dbReference type="GO" id="GO:0044550">
    <property type="term" value="P:secondary metabolite biosynthetic process"/>
    <property type="evidence" value="ECO:0007669"/>
    <property type="project" value="TreeGrafter"/>
</dbReference>
<sequence length="110" mass="12301">MCQHQVTFTNLVPSLAIALIDYLSRLKQRFSPSLRIVISTEEEGEDDGVGELFIGGPGVFQGYLNRGPNPDDSRLAKINEDICYRTGDLVKVVNGELAYVGRRDFQVKIR</sequence>
<dbReference type="InterPro" id="IPR042099">
    <property type="entry name" value="ANL_N_sf"/>
</dbReference>
<comment type="caution">
    <text evidence="1">The sequence shown here is derived from an EMBL/GenBank/DDBJ whole genome shotgun (WGS) entry which is preliminary data.</text>
</comment>
<dbReference type="PANTHER" id="PTHR45527">
    <property type="entry name" value="NONRIBOSOMAL PEPTIDE SYNTHETASE"/>
    <property type="match status" value="1"/>
</dbReference>
<proteinExistence type="predicted"/>
<protein>
    <recommendedName>
        <fullName evidence="3">AMP-dependent synthetase/ligase domain-containing protein</fullName>
    </recommendedName>
</protein>
<dbReference type="Gene3D" id="3.40.50.12780">
    <property type="entry name" value="N-terminal domain of ligase-like"/>
    <property type="match status" value="1"/>
</dbReference>
<dbReference type="GO" id="GO:0031177">
    <property type="term" value="F:phosphopantetheine binding"/>
    <property type="evidence" value="ECO:0007669"/>
    <property type="project" value="TreeGrafter"/>
</dbReference>
<dbReference type="GO" id="GO:0043041">
    <property type="term" value="P:amino acid activation for nonribosomal peptide biosynthetic process"/>
    <property type="evidence" value="ECO:0007669"/>
    <property type="project" value="TreeGrafter"/>
</dbReference>
<dbReference type="Proteomes" id="UP000663836">
    <property type="component" value="Unassembled WGS sequence"/>
</dbReference>
<organism evidence="1 2">
    <name type="scientific">Rotaria sordida</name>
    <dbReference type="NCBI Taxonomy" id="392033"/>
    <lineage>
        <taxon>Eukaryota</taxon>
        <taxon>Metazoa</taxon>
        <taxon>Spiralia</taxon>
        <taxon>Gnathifera</taxon>
        <taxon>Rotifera</taxon>
        <taxon>Eurotatoria</taxon>
        <taxon>Bdelloidea</taxon>
        <taxon>Philodinida</taxon>
        <taxon>Philodinidae</taxon>
        <taxon>Rotaria</taxon>
    </lineage>
</organism>
<feature type="non-terminal residue" evidence="1">
    <location>
        <position position="1"/>
    </location>
</feature>
<evidence type="ECO:0000313" key="2">
    <source>
        <dbReference type="Proteomes" id="UP000663836"/>
    </source>
</evidence>
<dbReference type="SUPFAM" id="SSF56801">
    <property type="entry name" value="Acetyl-CoA synthetase-like"/>
    <property type="match status" value="1"/>
</dbReference>
<dbReference type="GO" id="GO:0005737">
    <property type="term" value="C:cytoplasm"/>
    <property type="evidence" value="ECO:0007669"/>
    <property type="project" value="TreeGrafter"/>
</dbReference>
<accession>A0A819GVC6</accession>
<gene>
    <name evidence="1" type="ORF">JBS370_LOCUS20241</name>
</gene>